<comment type="subunit">
    <text evidence="3">Monomer.</text>
</comment>
<feature type="signal peptide" evidence="13">
    <location>
        <begin position="1"/>
        <end position="20"/>
    </location>
</feature>
<proteinExistence type="inferred from homology"/>
<dbReference type="RefSeq" id="WP_386723050.1">
    <property type="nucleotide sequence ID" value="NZ_JBHRSZ010000007.1"/>
</dbReference>
<evidence type="ECO:0000256" key="11">
    <source>
        <dbReference type="ARBA" id="ARBA00023237"/>
    </source>
</evidence>
<evidence type="ECO:0000256" key="2">
    <source>
        <dbReference type="ARBA" id="ARBA00009696"/>
    </source>
</evidence>
<name>A0ABV7HH11_9GAMM</name>
<feature type="chain" id="PRO_5046594892" description="Outer-membrane lipoprotein LolB" evidence="13">
    <location>
        <begin position="21"/>
        <end position="212"/>
    </location>
</feature>
<dbReference type="EMBL" id="JBHRSZ010000007">
    <property type="protein sequence ID" value="MFC3153135.1"/>
    <property type="molecule type" value="Genomic_DNA"/>
</dbReference>
<dbReference type="InterPro" id="IPR029046">
    <property type="entry name" value="LolA/LolB/LppX"/>
</dbReference>
<comment type="similarity">
    <text evidence="2">Belongs to the LolB family.</text>
</comment>
<keyword evidence="10" id="KW-0143">Chaperone</keyword>
<comment type="caution">
    <text evidence="14">The sequence shown here is derived from an EMBL/GenBank/DDBJ whole genome shotgun (WGS) entry which is preliminary data.</text>
</comment>
<keyword evidence="15" id="KW-1185">Reference proteome</keyword>
<evidence type="ECO:0000256" key="6">
    <source>
        <dbReference type="ARBA" id="ARBA00022729"/>
    </source>
</evidence>
<dbReference type="NCBIfam" id="TIGR00548">
    <property type="entry name" value="lolB"/>
    <property type="match status" value="1"/>
</dbReference>
<keyword evidence="12 14" id="KW-0449">Lipoprotein</keyword>
<evidence type="ECO:0000256" key="9">
    <source>
        <dbReference type="ARBA" id="ARBA00023139"/>
    </source>
</evidence>
<accession>A0ABV7HH11</accession>
<dbReference type="InterPro" id="IPR004565">
    <property type="entry name" value="OM_lipoprot_LolB"/>
</dbReference>
<evidence type="ECO:0000313" key="14">
    <source>
        <dbReference type="EMBL" id="MFC3153135.1"/>
    </source>
</evidence>
<dbReference type="Gene3D" id="2.50.20.10">
    <property type="entry name" value="Lipoprotein localisation LolA/LolB/LppX"/>
    <property type="match status" value="1"/>
</dbReference>
<gene>
    <name evidence="14" type="primary">lolB</name>
    <name evidence="14" type="ORF">ACFOEK_19005</name>
</gene>
<evidence type="ECO:0000256" key="5">
    <source>
        <dbReference type="ARBA" id="ARBA00022448"/>
    </source>
</evidence>
<keyword evidence="7" id="KW-0653">Protein transport</keyword>
<evidence type="ECO:0000256" key="10">
    <source>
        <dbReference type="ARBA" id="ARBA00023186"/>
    </source>
</evidence>
<reference evidence="15" key="1">
    <citation type="journal article" date="2019" name="Int. J. Syst. Evol. Microbiol.">
        <title>The Global Catalogue of Microorganisms (GCM) 10K type strain sequencing project: providing services to taxonomists for standard genome sequencing and annotation.</title>
        <authorList>
            <consortium name="The Broad Institute Genomics Platform"/>
            <consortium name="The Broad Institute Genome Sequencing Center for Infectious Disease"/>
            <person name="Wu L."/>
            <person name="Ma J."/>
        </authorList>
    </citation>
    <scope>NUCLEOTIDE SEQUENCE [LARGE SCALE GENOMIC DNA]</scope>
    <source>
        <strain evidence="15">KCTC 52438</strain>
    </source>
</reference>
<evidence type="ECO:0000256" key="3">
    <source>
        <dbReference type="ARBA" id="ARBA00011245"/>
    </source>
</evidence>
<evidence type="ECO:0000313" key="15">
    <source>
        <dbReference type="Proteomes" id="UP001595476"/>
    </source>
</evidence>
<keyword evidence="9" id="KW-0564">Palmitate</keyword>
<dbReference type="PROSITE" id="PS51257">
    <property type="entry name" value="PROKAR_LIPOPROTEIN"/>
    <property type="match status" value="1"/>
</dbReference>
<keyword evidence="6 13" id="KW-0732">Signal</keyword>
<dbReference type="CDD" id="cd16326">
    <property type="entry name" value="LolB"/>
    <property type="match status" value="1"/>
</dbReference>
<keyword evidence="11" id="KW-0998">Cell outer membrane</keyword>
<evidence type="ECO:0000256" key="4">
    <source>
        <dbReference type="ARBA" id="ARBA00016202"/>
    </source>
</evidence>
<protein>
    <recommendedName>
        <fullName evidence="4">Outer-membrane lipoprotein LolB</fullName>
    </recommendedName>
</protein>
<evidence type="ECO:0000256" key="13">
    <source>
        <dbReference type="SAM" id="SignalP"/>
    </source>
</evidence>
<dbReference type="SUPFAM" id="SSF89392">
    <property type="entry name" value="Prokaryotic lipoproteins and lipoprotein localization factors"/>
    <property type="match status" value="1"/>
</dbReference>
<organism evidence="14 15">
    <name type="scientific">Litoribrevibacter euphylliae</name>
    <dbReference type="NCBI Taxonomy" id="1834034"/>
    <lineage>
        <taxon>Bacteria</taxon>
        <taxon>Pseudomonadati</taxon>
        <taxon>Pseudomonadota</taxon>
        <taxon>Gammaproteobacteria</taxon>
        <taxon>Oceanospirillales</taxon>
        <taxon>Oceanospirillaceae</taxon>
        <taxon>Litoribrevibacter</taxon>
    </lineage>
</organism>
<dbReference type="Proteomes" id="UP001595476">
    <property type="component" value="Unassembled WGS sequence"/>
</dbReference>
<comment type="subcellular location">
    <subcellularLocation>
        <location evidence="1">Cell outer membrane</location>
        <topology evidence="1">Lipid-anchor</topology>
    </subcellularLocation>
</comment>
<evidence type="ECO:0000256" key="8">
    <source>
        <dbReference type="ARBA" id="ARBA00023136"/>
    </source>
</evidence>
<evidence type="ECO:0000256" key="1">
    <source>
        <dbReference type="ARBA" id="ARBA00004459"/>
    </source>
</evidence>
<keyword evidence="8" id="KW-0472">Membrane</keyword>
<keyword evidence="5" id="KW-0813">Transport</keyword>
<sequence length="212" mass="24102">MRIFGLTLLLILGISGCTSIDDAPTTSSATFSEEPQHWQQHLQSISQLENWELSGKVGVVTPKQNQTGYIDWQQDHQAFSISIRGTLGFGGLDLFGDQQFVTIKVDENNQRTLPTDIALERYLNWEFPINSLKYWVKGIPDPNAPVSNQQFNGQGQLARLQQQGWDIRLINYERHADKDQTPVFLPHKIIARYNGHKVSLVLSEWTLNPTTK</sequence>
<dbReference type="Pfam" id="PF03550">
    <property type="entry name" value="LolB"/>
    <property type="match status" value="1"/>
</dbReference>
<evidence type="ECO:0000256" key="12">
    <source>
        <dbReference type="ARBA" id="ARBA00023288"/>
    </source>
</evidence>
<evidence type="ECO:0000256" key="7">
    <source>
        <dbReference type="ARBA" id="ARBA00022927"/>
    </source>
</evidence>